<dbReference type="GO" id="GO:0030244">
    <property type="term" value="P:cellulose biosynthetic process"/>
    <property type="evidence" value="ECO:0007669"/>
    <property type="project" value="UniProtKB-KW"/>
</dbReference>
<evidence type="ECO:0000256" key="6">
    <source>
        <dbReference type="PROSITE-ProRule" id="PRU00339"/>
    </source>
</evidence>
<dbReference type="Pfam" id="PF14559">
    <property type="entry name" value="TPR_19"/>
    <property type="match status" value="3"/>
</dbReference>
<dbReference type="InterPro" id="IPR051012">
    <property type="entry name" value="CellSynth/LPSAsmb/PSIAsmb"/>
</dbReference>
<dbReference type="Gene3D" id="1.25.40.10">
    <property type="entry name" value="Tetratricopeptide repeat domain"/>
    <property type="match status" value="4"/>
</dbReference>
<keyword evidence="11" id="KW-1185">Reference proteome</keyword>
<feature type="signal peptide" evidence="8">
    <location>
        <begin position="1"/>
        <end position="34"/>
    </location>
</feature>
<keyword evidence="5" id="KW-0135">Cellulose biosynthesis</keyword>
<name>A0A171KPN0_9BURK</name>
<dbReference type="PANTHER" id="PTHR45586:SF1">
    <property type="entry name" value="LIPOPOLYSACCHARIDE ASSEMBLY PROTEIN B"/>
    <property type="match status" value="1"/>
</dbReference>
<evidence type="ECO:0000256" key="1">
    <source>
        <dbReference type="ARBA" id="ARBA00005186"/>
    </source>
</evidence>
<dbReference type="InterPro" id="IPR019734">
    <property type="entry name" value="TPR_rpt"/>
</dbReference>
<evidence type="ECO:0000256" key="4">
    <source>
        <dbReference type="ARBA" id="ARBA00022803"/>
    </source>
</evidence>
<dbReference type="SUPFAM" id="SSF48452">
    <property type="entry name" value="TPR-like"/>
    <property type="match status" value="3"/>
</dbReference>
<dbReference type="STRING" id="206506.AAV32_13965"/>
<reference evidence="10 11" key="1">
    <citation type="submission" date="2015-04" db="EMBL/GenBank/DDBJ databases">
        <title>Genome sequence of Kerstersia gyiorum CG1.</title>
        <authorList>
            <person name="Greninger A.L."/>
            <person name="Kozyreva V."/>
            <person name="Chaturvedi V."/>
        </authorList>
    </citation>
    <scope>NUCLEOTIDE SEQUENCE [LARGE SCALE GENOMIC DNA]</scope>
    <source>
        <strain evidence="10 11">CG1</strain>
    </source>
</reference>
<dbReference type="SMART" id="SM00028">
    <property type="entry name" value="TPR"/>
    <property type="match status" value="8"/>
</dbReference>
<dbReference type="GO" id="GO:0019867">
    <property type="term" value="C:outer membrane"/>
    <property type="evidence" value="ECO:0007669"/>
    <property type="project" value="InterPro"/>
</dbReference>
<dbReference type="InterPro" id="IPR003921">
    <property type="entry name" value="Cell_synth_C"/>
</dbReference>
<dbReference type="InterPro" id="IPR011990">
    <property type="entry name" value="TPR-like_helical_dom_sf"/>
</dbReference>
<dbReference type="Proteomes" id="UP000078084">
    <property type="component" value="Unassembled WGS sequence"/>
</dbReference>
<evidence type="ECO:0000256" key="8">
    <source>
        <dbReference type="SAM" id="SignalP"/>
    </source>
</evidence>
<dbReference type="UniPathway" id="UPA00694"/>
<feature type="region of interest" description="Disordered" evidence="7">
    <location>
        <begin position="838"/>
        <end position="860"/>
    </location>
</feature>
<accession>A0A171KPN0</accession>
<feature type="chain" id="PRO_5007908621" description="Cellulose synthase operon C C-terminal domain-containing protein" evidence="8">
    <location>
        <begin position="35"/>
        <end position="1434"/>
    </location>
</feature>
<evidence type="ECO:0000256" key="7">
    <source>
        <dbReference type="SAM" id="MobiDB-lite"/>
    </source>
</evidence>
<dbReference type="Pfam" id="PF05420">
    <property type="entry name" value="BCSC_C"/>
    <property type="match status" value="1"/>
</dbReference>
<comment type="pathway">
    <text evidence="1">Glycan metabolism; bacterial cellulose biosynthesis.</text>
</comment>
<evidence type="ECO:0000256" key="2">
    <source>
        <dbReference type="ARBA" id="ARBA00022729"/>
    </source>
</evidence>
<dbReference type="PANTHER" id="PTHR45586">
    <property type="entry name" value="TPR REPEAT-CONTAINING PROTEIN PA4667"/>
    <property type="match status" value="1"/>
</dbReference>
<keyword evidence="4 6" id="KW-0802">TPR repeat</keyword>
<dbReference type="PATRIC" id="fig|206506.3.peg.2973"/>
<feature type="repeat" description="TPR" evidence="6">
    <location>
        <begin position="736"/>
        <end position="769"/>
    </location>
</feature>
<dbReference type="Pfam" id="PF13432">
    <property type="entry name" value="TPR_16"/>
    <property type="match status" value="1"/>
</dbReference>
<dbReference type="GO" id="GO:0006011">
    <property type="term" value="P:UDP-alpha-D-glucose metabolic process"/>
    <property type="evidence" value="ECO:0007669"/>
    <property type="project" value="InterPro"/>
</dbReference>
<evidence type="ECO:0000259" key="9">
    <source>
        <dbReference type="Pfam" id="PF05420"/>
    </source>
</evidence>
<comment type="caution">
    <text evidence="10">The sequence shown here is derived from an EMBL/GenBank/DDBJ whole genome shotgun (WGS) entry which is preliminary data.</text>
</comment>
<keyword evidence="3" id="KW-0677">Repeat</keyword>
<dbReference type="InterPro" id="IPR008410">
    <property type="entry name" value="BCSC_C"/>
</dbReference>
<dbReference type="PRINTS" id="PR01441">
    <property type="entry name" value="CELLSNTHASEC"/>
</dbReference>
<feature type="domain" description="Cellulose synthase operon C C-terminal" evidence="9">
    <location>
        <begin position="1053"/>
        <end position="1415"/>
    </location>
</feature>
<evidence type="ECO:0000313" key="10">
    <source>
        <dbReference type="EMBL" id="KKO70847.1"/>
    </source>
</evidence>
<evidence type="ECO:0000256" key="3">
    <source>
        <dbReference type="ARBA" id="ARBA00022737"/>
    </source>
</evidence>
<keyword evidence="2 8" id="KW-0732">Signal</keyword>
<evidence type="ECO:0000313" key="11">
    <source>
        <dbReference type="Proteomes" id="UP000078084"/>
    </source>
</evidence>
<proteinExistence type="predicted"/>
<feature type="region of interest" description="Disordered" evidence="7">
    <location>
        <begin position="268"/>
        <end position="289"/>
    </location>
</feature>
<protein>
    <recommendedName>
        <fullName evidence="9">Cellulose synthase operon C C-terminal domain-containing protein</fullName>
    </recommendedName>
</protein>
<sequence length="1434" mass="154507">MSVKNKPRKNRRATGLASRLCVAAVLGYAVPGMAQQATDPVQVLIEQSRYWQGRHDTVRAKESWEKLLRIDPTQPDALAGMAQLALDDNDVPLAEDYLRQLRSAHPRSALVRQLEQSIQLAGSRGQLEAARNLAQQGRVEEAANEYRQVFGGQAPSGELAMEYYQALGGSADGWEEARRGFERLAQANPNDPVKALALARHLTYRNSTRAEGIRRLSELTRQPAVRDEARQAWRQALEWLGGSPADVRMYNTYLSAYPDDQGIRQKVAEAGRERQQSQQAAQRVNRDPYRDRTTAGFRLLDQDDLVNAEIEFKSVLGARPNDADAQGGLGLVRLKQKNFEEAQVLLAQASKRGNAGRWKEALDSATYWSLVRGADKARADNRLSEAQRLLTQAVRIDRQEPTGQNNLADVLYIQGDYPAAETLYRNVLKQTPDQPDALRGLITVLPQVGKSEEAMQLVARLTPEQQEGMGNLGALRAEEAMRQARLALQQNDVQSAKVALERAIANDPTNPWIRLELARLYMDIGQAEQAQGLMQALLSSGTPTADALHACALFAAAQEDWRTVLQLLERVPGNERNTDLANLHKQAWVHEQSKRALALAGQGQQQQAEQLLSELRGVAGRDTDLLGVIASAYADVGQPAVATELLRQAIVGSVAPPPGLWLQYAAVLLKTGQDAELAGILQQLSSQPLSRADQASFKSLRDAYVVRQADALRLSGDLAGAYDVLQPLLQEQPVSKDARSALARMYADNGDYNDALAIYKDELEINAADVPTLLAVTMVAEQAKDYRYAESALKNALKQAPDDYDVLSTAARYYRSRGKNSQAVKYYDQAVAAQRRGNSGSAAGNRFANAQGGTGGNPFRRGAAATAMAVPAPGYNQGARTGGAPAFQGVPYAAGAAYIPPPVQAGAAVAGNPGWNYGAGGQAQAAAPAASRAASAPGTRNLPANAAVALPAQAARAAQAPSQVPASQPLAMNNAPAMAPAGAYGAYGSYGASAGQGQDSGWQYDEAPGAAPVAARRPRSLNEEFEELKQERTPTIAMGVSTRQRDGEKGLGKMDEYSVPIEASMPLGDGKISVNATMVSIDAGTPETARSLATYDASSRFGGGPQAAYESYLIAESGGRPVSPGSQSQEGVGLALKYENDYLKADIGTTPLGFQENNIVGGLSVQGPLGDEFAYKATASRRPVTDSVLSYAGTKDERTGDKWGGVVATGGRLDLTYEPEPGYGFYGYGSYHYLTGHNVASNTRIEGGGGMYVHLMDEEDARLTTGVNVTGMGYGKNRRFFTYGHGGYFSPQNFVSVSVPIDWSQRTERLSYRVAGSIGLQHFKEDPANYFPTSSARQLAAYEAAQNMASLADLNDDAARARYAGQSKTGVGYNFSGAMEYQVAPQLFFGGHLGLDNAKDYRQFTGGLYLRYAFEPQNRPLALPVEQIRSIYSD</sequence>
<dbReference type="PROSITE" id="PS50005">
    <property type="entry name" value="TPR"/>
    <property type="match status" value="1"/>
</dbReference>
<organism evidence="10 11">
    <name type="scientific">Kerstersia gyiorum</name>
    <dbReference type="NCBI Taxonomy" id="206506"/>
    <lineage>
        <taxon>Bacteria</taxon>
        <taxon>Pseudomonadati</taxon>
        <taxon>Pseudomonadota</taxon>
        <taxon>Betaproteobacteria</taxon>
        <taxon>Burkholderiales</taxon>
        <taxon>Alcaligenaceae</taxon>
        <taxon>Kerstersia</taxon>
    </lineage>
</organism>
<gene>
    <name evidence="10" type="ORF">AAV32_13965</name>
</gene>
<dbReference type="EMBL" id="LBNE01000011">
    <property type="protein sequence ID" value="KKO70847.1"/>
    <property type="molecule type" value="Genomic_DNA"/>
</dbReference>
<evidence type="ECO:0000256" key="5">
    <source>
        <dbReference type="ARBA" id="ARBA00022916"/>
    </source>
</evidence>